<keyword evidence="3" id="KW-1185">Reference proteome</keyword>
<name>A0ABY5Q1N1_9ACTN</name>
<feature type="compositionally biased region" description="Low complexity" evidence="1">
    <location>
        <begin position="1"/>
        <end position="24"/>
    </location>
</feature>
<sequence>MTEEVAAAAPAAESGAADEAGAAVEESEPVEAVEIPKQQSAEVAADSEAGEGART</sequence>
<dbReference type="Proteomes" id="UP001057738">
    <property type="component" value="Chromosome"/>
</dbReference>
<evidence type="ECO:0000256" key="1">
    <source>
        <dbReference type="SAM" id="MobiDB-lite"/>
    </source>
</evidence>
<dbReference type="GeneID" id="95576877"/>
<evidence type="ECO:0000313" key="3">
    <source>
        <dbReference type="Proteomes" id="UP001057738"/>
    </source>
</evidence>
<proteinExistence type="predicted"/>
<protein>
    <submittedName>
        <fullName evidence="2">Gliding motility protein</fullName>
    </submittedName>
</protein>
<dbReference type="RefSeq" id="WP_257856821.1">
    <property type="nucleotide sequence ID" value="NZ_CP102514.1"/>
</dbReference>
<feature type="region of interest" description="Disordered" evidence="1">
    <location>
        <begin position="1"/>
        <end position="55"/>
    </location>
</feature>
<reference evidence="2" key="1">
    <citation type="submission" date="2022-08" db="EMBL/GenBank/DDBJ databases">
        <authorList>
            <person name="Tian L."/>
        </authorList>
    </citation>
    <scope>NUCLEOTIDE SEQUENCE</scope>
    <source>
        <strain evidence="2">CM253</strain>
    </source>
</reference>
<organism evidence="2 3">
    <name type="scientific">Streptomyces yangpuensis</name>
    <dbReference type="NCBI Taxonomy" id="1648182"/>
    <lineage>
        <taxon>Bacteria</taxon>
        <taxon>Bacillati</taxon>
        <taxon>Actinomycetota</taxon>
        <taxon>Actinomycetes</taxon>
        <taxon>Kitasatosporales</taxon>
        <taxon>Streptomycetaceae</taxon>
        <taxon>Streptomyces</taxon>
    </lineage>
</organism>
<accession>A0ABY5Q1N1</accession>
<gene>
    <name evidence="2" type="ORF">NRK68_25495</name>
</gene>
<evidence type="ECO:0000313" key="2">
    <source>
        <dbReference type="EMBL" id="UUY50281.1"/>
    </source>
</evidence>
<dbReference type="EMBL" id="CP102514">
    <property type="protein sequence ID" value="UUY50281.1"/>
    <property type="molecule type" value="Genomic_DNA"/>
</dbReference>